<feature type="transmembrane region" description="Helical" evidence="6">
    <location>
        <begin position="842"/>
        <end position="864"/>
    </location>
</feature>
<evidence type="ECO:0000259" key="7">
    <source>
        <dbReference type="Pfam" id="PF26118"/>
    </source>
</evidence>
<dbReference type="Gene3D" id="1.20.58.340">
    <property type="entry name" value="Magnesium transport protein CorA, transmembrane region"/>
    <property type="match status" value="1"/>
</dbReference>
<comment type="caution">
    <text evidence="8">The sequence shown here is derived from an EMBL/GenBank/DDBJ whole genome shotgun (WGS) entry which is preliminary data.</text>
</comment>
<feature type="compositionally biased region" description="Polar residues" evidence="5">
    <location>
        <begin position="17"/>
        <end position="34"/>
    </location>
</feature>
<comment type="subcellular location">
    <subcellularLocation>
        <location evidence="1">Cell membrane</location>
        <topology evidence="1">Multi-pass membrane protein</topology>
    </subcellularLocation>
</comment>
<dbReference type="InterPro" id="IPR058348">
    <property type="entry name" value="DUF8035"/>
</dbReference>
<sequence>MSDFSNEIDTEIGAASWEQSPDASSSAPTSNSADRQPKEIQTRISTSLVSWYALCRLGYEFLQEGDTFVISGILGPIDLEELFRYSEPYQKADEQDQGSRPSVQLPNERIPLGLDDDKPAHSTRIAPSSSTPSNFHTHPIASSDTKDSIMRPWVNQLLVSDTVHLGDVKKQPRGSRGGQRSSDTYNAWVNPTSLLQDGEKHDEFEGKSPQLNTGTVLRQVGRSIWASEQGDLNGTQDTEPVVFLSTPFLALPKMALEDFTEQKYTRTLLEFLYGFKTGGFQETSFSNSTSGGRVSNLSRILEMPEALFLMIGGGTLISSSVLSWEQMMSGTVSLDISSEIHSIWPVVYRVRITSPETCIIIEEDCSYSGKEFRQLAFKSSGNYGLDIDDFQLVDEHEHGVDSTTWLGYLTSGEVERHSFRLVRISVETSSDVPRDPGSEAFNSNENESIEETFDEESSDGETFERTMEAAKQMFCQSIGKGTLVRNMPPVLPTLPSMSFNNTAKNHIPFFAWPLTQKTGNSSHTDGDMALTRLLAMIDQSLQESGITKDLHAFSTRDEVVYKCRVLQLAIEEGVCVPTQEAQEPLPYPQPPSSNHMHRNPGSEILATLLALSEDIFDHFLPPASWFLVPAVGAYWGALDSIMHSIKRSNGYRPWQGVASRARTHNLESKLKCQLEDARRDVMMASETQIDADRLTISPIGLEFLLITLLRNLHDRPIYLETNQKLDVVRHCRDKSTALRFAAVRDPRRRRFLEISALEEEMEALRIIFEVQTRTVKAFARILSPDFFPKDTTDRADLGNRKDILAEDGKTLEILQRILTATRHDMKQMIEVLDEGHGKAIRVFTFVTLFFLPLSFVTSFFGMNTTDVRELDRDQRIFWSSAVPLTLAVSSLALIFGYRWDTVTALFFKAFKIRDSSRVYEELEKDLISQLGAENTGTSCKTDLSAASKLGTSSGLRIERRWKRKPWEKRIPEPFKGFEVV</sequence>
<evidence type="ECO:0000256" key="1">
    <source>
        <dbReference type="ARBA" id="ARBA00004651"/>
    </source>
</evidence>
<evidence type="ECO:0000256" key="5">
    <source>
        <dbReference type="SAM" id="MobiDB-lite"/>
    </source>
</evidence>
<evidence type="ECO:0000256" key="2">
    <source>
        <dbReference type="ARBA" id="ARBA00022692"/>
    </source>
</evidence>
<evidence type="ECO:0000256" key="4">
    <source>
        <dbReference type="ARBA" id="ARBA00023136"/>
    </source>
</evidence>
<dbReference type="GO" id="GO:0015087">
    <property type="term" value="F:cobalt ion transmembrane transporter activity"/>
    <property type="evidence" value="ECO:0007669"/>
    <property type="project" value="TreeGrafter"/>
</dbReference>
<dbReference type="PANTHER" id="PTHR46494">
    <property type="entry name" value="CORA FAMILY METAL ION TRANSPORTER (EUROFUNG)"/>
    <property type="match status" value="1"/>
</dbReference>
<evidence type="ECO:0000256" key="3">
    <source>
        <dbReference type="ARBA" id="ARBA00022989"/>
    </source>
</evidence>
<protein>
    <submittedName>
        <fullName evidence="8">Mg2+ transporter</fullName>
    </submittedName>
</protein>
<dbReference type="Pfam" id="PF26118">
    <property type="entry name" value="DUF8035"/>
    <property type="match status" value="1"/>
</dbReference>
<proteinExistence type="predicted"/>
<feature type="region of interest" description="Disordered" evidence="5">
    <location>
        <begin position="1"/>
        <end position="39"/>
    </location>
</feature>
<gene>
    <name evidence="8" type="ORF">FNAPI_427</name>
</gene>
<dbReference type="PANTHER" id="PTHR46494:SF1">
    <property type="entry name" value="CORA FAMILY METAL ION TRANSPORTER (EUROFUNG)"/>
    <property type="match status" value="1"/>
</dbReference>
<feature type="region of interest" description="Disordered" evidence="5">
    <location>
        <begin position="429"/>
        <end position="459"/>
    </location>
</feature>
<feature type="transmembrane region" description="Helical" evidence="6">
    <location>
        <begin position="876"/>
        <end position="897"/>
    </location>
</feature>
<feature type="compositionally biased region" description="Acidic residues" evidence="5">
    <location>
        <begin position="447"/>
        <end position="459"/>
    </location>
</feature>
<dbReference type="Pfam" id="PF01544">
    <property type="entry name" value="CorA"/>
    <property type="match status" value="1"/>
</dbReference>
<dbReference type="GO" id="GO:0050897">
    <property type="term" value="F:cobalt ion binding"/>
    <property type="evidence" value="ECO:0007669"/>
    <property type="project" value="TreeGrafter"/>
</dbReference>
<dbReference type="InterPro" id="IPR045863">
    <property type="entry name" value="CorA_TM1_TM2"/>
</dbReference>
<feature type="domain" description="DUF8035" evidence="7">
    <location>
        <begin position="40"/>
        <end position="90"/>
    </location>
</feature>
<keyword evidence="4 6" id="KW-0472">Membrane</keyword>
<feature type="region of interest" description="Disordered" evidence="5">
    <location>
        <begin position="90"/>
        <end position="143"/>
    </location>
</feature>
<dbReference type="EMBL" id="JAAOAO010000016">
    <property type="protein sequence ID" value="KAF5567853.1"/>
    <property type="molecule type" value="Genomic_DNA"/>
</dbReference>
<dbReference type="InterPro" id="IPR002523">
    <property type="entry name" value="MgTranspt_CorA/ZnTranspt_ZntB"/>
</dbReference>
<evidence type="ECO:0000256" key="6">
    <source>
        <dbReference type="SAM" id="Phobius"/>
    </source>
</evidence>
<keyword evidence="2 6" id="KW-0812">Transmembrane</keyword>
<keyword evidence="3 6" id="KW-1133">Transmembrane helix</keyword>
<dbReference type="Proteomes" id="UP000574317">
    <property type="component" value="Unassembled WGS sequence"/>
</dbReference>
<keyword evidence="9" id="KW-1185">Reference proteome</keyword>
<accession>A0A8H5K6Q3</accession>
<evidence type="ECO:0000313" key="8">
    <source>
        <dbReference type="EMBL" id="KAF5567853.1"/>
    </source>
</evidence>
<name>A0A8H5K6Q3_9HYPO</name>
<feature type="compositionally biased region" description="Polar residues" evidence="5">
    <location>
        <begin position="125"/>
        <end position="143"/>
    </location>
</feature>
<dbReference type="GO" id="GO:0015095">
    <property type="term" value="F:magnesium ion transmembrane transporter activity"/>
    <property type="evidence" value="ECO:0007669"/>
    <property type="project" value="TreeGrafter"/>
</dbReference>
<dbReference type="GO" id="GO:0005886">
    <property type="term" value="C:plasma membrane"/>
    <property type="evidence" value="ECO:0007669"/>
    <property type="project" value="UniProtKB-SubCell"/>
</dbReference>
<dbReference type="SUPFAM" id="SSF144083">
    <property type="entry name" value="Magnesium transport protein CorA, transmembrane region"/>
    <property type="match status" value="1"/>
</dbReference>
<organism evidence="8 9">
    <name type="scientific">Fusarium napiforme</name>
    <dbReference type="NCBI Taxonomy" id="42672"/>
    <lineage>
        <taxon>Eukaryota</taxon>
        <taxon>Fungi</taxon>
        <taxon>Dikarya</taxon>
        <taxon>Ascomycota</taxon>
        <taxon>Pezizomycotina</taxon>
        <taxon>Sordariomycetes</taxon>
        <taxon>Hypocreomycetidae</taxon>
        <taxon>Hypocreales</taxon>
        <taxon>Nectriaceae</taxon>
        <taxon>Fusarium</taxon>
        <taxon>Fusarium fujikuroi species complex</taxon>
    </lineage>
</organism>
<evidence type="ECO:0000313" key="9">
    <source>
        <dbReference type="Proteomes" id="UP000574317"/>
    </source>
</evidence>
<dbReference type="GO" id="GO:0000287">
    <property type="term" value="F:magnesium ion binding"/>
    <property type="evidence" value="ECO:0007669"/>
    <property type="project" value="TreeGrafter"/>
</dbReference>
<reference evidence="8 9" key="1">
    <citation type="submission" date="2020-05" db="EMBL/GenBank/DDBJ databases">
        <title>Identification and distribution of gene clusters putatively required for synthesis of sphingolipid metabolism inhibitors in phylogenetically diverse species of the filamentous fungus Fusarium.</title>
        <authorList>
            <person name="Kim H.-S."/>
            <person name="Busman M."/>
            <person name="Brown D.W."/>
            <person name="Divon H."/>
            <person name="Uhlig S."/>
            <person name="Proctor R.H."/>
        </authorList>
    </citation>
    <scope>NUCLEOTIDE SEQUENCE [LARGE SCALE GENOMIC DNA]</scope>
    <source>
        <strain evidence="8 9">NRRL 25196</strain>
    </source>
</reference>
<feature type="compositionally biased region" description="Acidic residues" evidence="5">
    <location>
        <begin position="1"/>
        <end position="10"/>
    </location>
</feature>
<dbReference type="AlphaFoldDB" id="A0A8H5K6Q3"/>